<keyword evidence="3" id="KW-0547">Nucleotide-binding</keyword>
<sequence>MRVPRTRVPDDHALAPVLRRLGLIAPAEPFAVEPLAGGVSSDIVRVTAAGRSFAVKRALPKLKVAAEWHAPVARNGYEVAWLREAAAIVPGAVPEVLGHDPASGLFAMAYLDPADHPVWKGVLRDGRVDPGFAAQVGGRLAAIHAATAGRADVAARFPTDDIFHSIRLEPYLEATARSHPGVADRLMALSARTLAEKRALVHGDVSPKNILVGPQGPVLLDAECAWYGDPAFDLAFCLNHLLLKALWNRAAAPRLGEAFGALLAAYAAGVTWEPRPALEARAGALLPALLLARIDGKSPVEYVTGEADKALVRRVALPLVAAPPPAPGAVRDAFAAALGTGVSTP</sequence>
<accession>A0ABQ4QXR9</accession>
<evidence type="ECO:0000256" key="5">
    <source>
        <dbReference type="ARBA" id="ARBA00022840"/>
    </source>
</evidence>
<evidence type="ECO:0000256" key="3">
    <source>
        <dbReference type="ARBA" id="ARBA00022741"/>
    </source>
</evidence>
<evidence type="ECO:0000256" key="2">
    <source>
        <dbReference type="ARBA" id="ARBA00022679"/>
    </source>
</evidence>
<reference evidence="7" key="2">
    <citation type="submission" date="2021-08" db="EMBL/GenBank/DDBJ databases">
        <authorList>
            <person name="Tani A."/>
            <person name="Ola A."/>
            <person name="Ogura Y."/>
            <person name="Katsura K."/>
            <person name="Hayashi T."/>
        </authorList>
    </citation>
    <scope>NUCLEOTIDE SEQUENCE</scope>
    <source>
        <strain evidence="7">KCTC 52305</strain>
    </source>
</reference>
<comment type="caution">
    <text evidence="7">The sequence shown here is derived from an EMBL/GenBank/DDBJ whole genome shotgun (WGS) entry which is preliminary data.</text>
</comment>
<dbReference type="InterPro" id="IPR008266">
    <property type="entry name" value="Tyr_kinase_AS"/>
</dbReference>
<feature type="domain" description="Aminoglycoside phosphotransferase" evidence="6">
    <location>
        <begin position="32"/>
        <end position="262"/>
    </location>
</feature>
<keyword evidence="4 7" id="KW-0418">Kinase</keyword>
<evidence type="ECO:0000313" key="8">
    <source>
        <dbReference type="Proteomes" id="UP001055167"/>
    </source>
</evidence>
<dbReference type="RefSeq" id="WP_128565007.1">
    <property type="nucleotide sequence ID" value="NZ_BPQH01000007.1"/>
</dbReference>
<dbReference type="Gene3D" id="3.90.1200.10">
    <property type="match status" value="1"/>
</dbReference>
<proteinExistence type="inferred from homology"/>
<evidence type="ECO:0000313" key="7">
    <source>
        <dbReference type="EMBL" id="GJD49982.1"/>
    </source>
</evidence>
<evidence type="ECO:0000259" key="6">
    <source>
        <dbReference type="Pfam" id="PF01636"/>
    </source>
</evidence>
<comment type="similarity">
    <text evidence="1">Belongs to the methylthioribose kinase family.</text>
</comment>
<dbReference type="Proteomes" id="UP001055167">
    <property type="component" value="Unassembled WGS sequence"/>
</dbReference>
<dbReference type="EMBL" id="BPQH01000007">
    <property type="protein sequence ID" value="GJD49982.1"/>
    <property type="molecule type" value="Genomic_DNA"/>
</dbReference>
<evidence type="ECO:0000256" key="4">
    <source>
        <dbReference type="ARBA" id="ARBA00022777"/>
    </source>
</evidence>
<dbReference type="InterPro" id="IPR002575">
    <property type="entry name" value="Aminoglycoside_PTrfase"/>
</dbReference>
<keyword evidence="8" id="KW-1185">Reference proteome</keyword>
<protein>
    <submittedName>
        <fullName evidence="7">Methylthioribose kinase</fullName>
    </submittedName>
</protein>
<dbReference type="GO" id="GO:0016301">
    <property type="term" value="F:kinase activity"/>
    <property type="evidence" value="ECO:0007669"/>
    <property type="project" value="UniProtKB-KW"/>
</dbReference>
<dbReference type="PROSITE" id="PS00109">
    <property type="entry name" value="PROTEIN_KINASE_TYR"/>
    <property type="match status" value="1"/>
</dbReference>
<dbReference type="Pfam" id="PF01636">
    <property type="entry name" value="APH"/>
    <property type="match status" value="1"/>
</dbReference>
<dbReference type="Gene3D" id="3.30.200.20">
    <property type="entry name" value="Phosphorylase Kinase, domain 1"/>
    <property type="match status" value="1"/>
</dbReference>
<dbReference type="PANTHER" id="PTHR34273">
    <property type="entry name" value="METHYLTHIORIBOSE KINASE"/>
    <property type="match status" value="1"/>
</dbReference>
<dbReference type="SUPFAM" id="SSF56112">
    <property type="entry name" value="Protein kinase-like (PK-like)"/>
    <property type="match status" value="1"/>
</dbReference>
<organism evidence="7 8">
    <name type="scientific">Methylobacterium crusticola</name>
    <dbReference type="NCBI Taxonomy" id="1697972"/>
    <lineage>
        <taxon>Bacteria</taxon>
        <taxon>Pseudomonadati</taxon>
        <taxon>Pseudomonadota</taxon>
        <taxon>Alphaproteobacteria</taxon>
        <taxon>Hyphomicrobiales</taxon>
        <taxon>Methylobacteriaceae</taxon>
        <taxon>Methylobacterium</taxon>
    </lineage>
</organism>
<name>A0ABQ4QXR9_9HYPH</name>
<keyword evidence="2" id="KW-0808">Transferase</keyword>
<evidence type="ECO:0000256" key="1">
    <source>
        <dbReference type="ARBA" id="ARBA00010165"/>
    </source>
</evidence>
<keyword evidence="5" id="KW-0067">ATP-binding</keyword>
<gene>
    <name evidence="7" type="primary">mtnK</name>
    <name evidence="7" type="ORF">OPKNFCMD_2718</name>
</gene>
<dbReference type="PANTHER" id="PTHR34273:SF2">
    <property type="entry name" value="METHYLTHIORIBOSE KINASE"/>
    <property type="match status" value="1"/>
</dbReference>
<dbReference type="InterPro" id="IPR011009">
    <property type="entry name" value="Kinase-like_dom_sf"/>
</dbReference>
<reference evidence="7" key="1">
    <citation type="journal article" date="2021" name="Front. Microbiol.">
        <title>Comprehensive Comparative Genomics and Phenotyping of Methylobacterium Species.</title>
        <authorList>
            <person name="Alessa O."/>
            <person name="Ogura Y."/>
            <person name="Fujitani Y."/>
            <person name="Takami H."/>
            <person name="Hayashi T."/>
            <person name="Sahin N."/>
            <person name="Tani A."/>
        </authorList>
    </citation>
    <scope>NUCLEOTIDE SEQUENCE</scope>
    <source>
        <strain evidence="7">KCTC 52305</strain>
    </source>
</reference>